<dbReference type="Proteomes" id="UP000546701">
    <property type="component" value="Unassembled WGS sequence"/>
</dbReference>
<evidence type="ECO:0000256" key="1">
    <source>
        <dbReference type="SAM" id="SignalP"/>
    </source>
</evidence>
<evidence type="ECO:0000313" key="3">
    <source>
        <dbReference type="Proteomes" id="UP000546701"/>
    </source>
</evidence>
<proteinExistence type="predicted"/>
<keyword evidence="3" id="KW-1185">Reference proteome</keyword>
<sequence>MNRFDQIRASAKRLSYLCNSTTVAVAAVAGMGMVPAPAYASDDWGCEVLLCLSNPGGATQYAQCVPPITKLWKTLAGGGSFPTCTGGGVAKTKVDNLKDPQRRSVTMTYSDGRRQTYSLVGIEGTGAP</sequence>
<gene>
    <name evidence="2" type="ORF">FHS99_003398</name>
</gene>
<feature type="chain" id="PRO_5031278571" evidence="1">
    <location>
        <begin position="41"/>
        <end position="128"/>
    </location>
</feature>
<keyword evidence="1" id="KW-0732">Signal</keyword>
<comment type="caution">
    <text evidence="2">The sequence shown here is derived from an EMBL/GenBank/DDBJ whole genome shotgun (WGS) entry which is preliminary data.</text>
</comment>
<feature type="signal peptide" evidence="1">
    <location>
        <begin position="1"/>
        <end position="40"/>
    </location>
</feature>
<accession>A0A7W9F300</accession>
<reference evidence="2 3" key="1">
    <citation type="submission" date="2020-08" db="EMBL/GenBank/DDBJ databases">
        <title>Genomic Encyclopedia of Type Strains, Phase IV (KMG-IV): sequencing the most valuable type-strain genomes for metagenomic binning, comparative biology and taxonomic classification.</title>
        <authorList>
            <person name="Goeker M."/>
        </authorList>
    </citation>
    <scope>NUCLEOTIDE SEQUENCE [LARGE SCALE GENOMIC DNA]</scope>
    <source>
        <strain evidence="2 3">DSM 103336</strain>
    </source>
</reference>
<dbReference type="AlphaFoldDB" id="A0A7W9F300"/>
<protein>
    <submittedName>
        <fullName evidence="2">Uncharacterized protein</fullName>
    </submittedName>
</protein>
<evidence type="ECO:0000313" key="2">
    <source>
        <dbReference type="EMBL" id="MBB5730891.1"/>
    </source>
</evidence>
<dbReference type="EMBL" id="JACIJR010000011">
    <property type="protein sequence ID" value="MBB5730891.1"/>
    <property type="molecule type" value="Genomic_DNA"/>
</dbReference>
<organism evidence="2 3">
    <name type="scientific">Sphingomonas prati</name>
    <dbReference type="NCBI Taxonomy" id="1843237"/>
    <lineage>
        <taxon>Bacteria</taxon>
        <taxon>Pseudomonadati</taxon>
        <taxon>Pseudomonadota</taxon>
        <taxon>Alphaproteobacteria</taxon>
        <taxon>Sphingomonadales</taxon>
        <taxon>Sphingomonadaceae</taxon>
        <taxon>Sphingomonas</taxon>
    </lineage>
</organism>
<name>A0A7W9F300_9SPHN</name>